<keyword evidence="3" id="KW-0472">Membrane</keyword>
<proteinExistence type="predicted"/>
<evidence type="ECO:0000256" key="2">
    <source>
        <dbReference type="PIRSR" id="PIRSR605754-1"/>
    </source>
</evidence>
<dbReference type="InterPro" id="IPR025051">
    <property type="entry name" value="DUF3990"/>
</dbReference>
<sequence>MMAKKKPKTSRKKGFSFRNLLSIILGIIAIGLLFYPIVVNYLAGQQNIKSVQKYDEKNLSNIGSAKVKELLSQAQLYNAQLYNEYIYDASQHIAWNKPIPNYNNVLKIDTTGMMDFITIPQIKVNDIPIYPGDSEKILGLGVGHVPQSSLPIGGINSHAVLPAHSGRVNDTLFTNLDKLKNGDIFYLHVLNLTLKYKINDIRIVAPNQVSSLSIEKGRDLVTLVTCYPTGINNKRLLVTGERTALSKVTPQEDIQRNQFGYNFWVMFGSAFLMFLGLVYLLWLLFGRKRNLYHVAARKIEKPVLSDGQLVGDFGEGFYLTDSKKLAFQWLDEFAQKEKLNSEELFLNVYRLKRIKKLSRWIFKDKTENWQNYINEKQGYGDEKHALVVGPAFTSDKKIMQYVLKTEEALGYIKYIKCLNINKLKKGGGIIDKK</sequence>
<evidence type="ECO:0000313" key="5">
    <source>
        <dbReference type="Proteomes" id="UP000031847"/>
    </source>
</evidence>
<accession>A0A0B8QMJ2</accession>
<organism evidence="4 5">
    <name type="scientific">Lactococcus lactis subsp. lactis</name>
    <name type="common">Streptococcus lactis</name>
    <dbReference type="NCBI Taxonomy" id="1360"/>
    <lineage>
        <taxon>Bacteria</taxon>
        <taxon>Bacillati</taxon>
        <taxon>Bacillota</taxon>
        <taxon>Bacilli</taxon>
        <taxon>Lactobacillales</taxon>
        <taxon>Streptococcaceae</taxon>
        <taxon>Lactococcus</taxon>
    </lineage>
</organism>
<dbReference type="CDD" id="cd05827">
    <property type="entry name" value="Sortase_C"/>
    <property type="match status" value="1"/>
</dbReference>
<dbReference type="Gene3D" id="2.40.260.10">
    <property type="entry name" value="Sortase"/>
    <property type="match status" value="1"/>
</dbReference>
<dbReference type="Proteomes" id="UP000031847">
    <property type="component" value="Unassembled WGS sequence"/>
</dbReference>
<keyword evidence="3" id="KW-0812">Transmembrane</keyword>
<dbReference type="NCBIfam" id="NF033745">
    <property type="entry name" value="class_C_sortase"/>
    <property type="match status" value="1"/>
</dbReference>
<gene>
    <name evidence="4" type="ORF">JCM5805K_0874</name>
</gene>
<reference evidence="4 5" key="1">
    <citation type="submission" date="2015-01" db="EMBL/GenBank/DDBJ databases">
        <title>Lactococcus lactis subsp.lactis JCM 5805 whole genome shotgun sequence.</title>
        <authorList>
            <person name="Fujii T."/>
            <person name="Tomita Y."/>
            <person name="Ikushima S."/>
            <person name="Fujiwara D."/>
        </authorList>
    </citation>
    <scope>NUCLEOTIDE SEQUENCE [LARGE SCALE GENOMIC DNA]</scope>
    <source>
        <strain evidence="4 5">JCM 5805</strain>
    </source>
</reference>
<dbReference type="InterPro" id="IPR042002">
    <property type="entry name" value="Sortase_C"/>
</dbReference>
<name>A0A0B8QMJ2_LACLL</name>
<feature type="active site" description="Acyl-thioester intermediate" evidence="2">
    <location>
        <position position="226"/>
    </location>
</feature>
<dbReference type="InterPro" id="IPR023365">
    <property type="entry name" value="Sortase_dom-sf"/>
</dbReference>
<evidence type="ECO:0000313" key="4">
    <source>
        <dbReference type="EMBL" id="GAM79766.1"/>
    </source>
</evidence>
<dbReference type="EMBL" id="BBSI01000017">
    <property type="protein sequence ID" value="GAM79766.1"/>
    <property type="molecule type" value="Genomic_DNA"/>
</dbReference>
<feature type="transmembrane region" description="Helical" evidence="3">
    <location>
        <begin position="20"/>
        <end position="43"/>
    </location>
</feature>
<feature type="transmembrane region" description="Helical" evidence="3">
    <location>
        <begin position="263"/>
        <end position="285"/>
    </location>
</feature>
<dbReference type="GO" id="GO:0016787">
    <property type="term" value="F:hydrolase activity"/>
    <property type="evidence" value="ECO:0007669"/>
    <property type="project" value="UniProtKB-KW"/>
</dbReference>
<evidence type="ECO:0000256" key="1">
    <source>
        <dbReference type="ARBA" id="ARBA00022801"/>
    </source>
</evidence>
<keyword evidence="1" id="KW-0378">Hydrolase</keyword>
<dbReference type="Pfam" id="PF13151">
    <property type="entry name" value="DUF3990"/>
    <property type="match status" value="1"/>
</dbReference>
<dbReference type="SUPFAM" id="SSF63817">
    <property type="entry name" value="Sortase"/>
    <property type="match status" value="1"/>
</dbReference>
<evidence type="ECO:0000256" key="3">
    <source>
        <dbReference type="SAM" id="Phobius"/>
    </source>
</evidence>
<keyword evidence="3" id="KW-1133">Transmembrane helix</keyword>
<dbReference type="InterPro" id="IPR005754">
    <property type="entry name" value="Sortase"/>
</dbReference>
<comment type="caution">
    <text evidence="4">The sequence shown here is derived from an EMBL/GenBank/DDBJ whole genome shotgun (WGS) entry which is preliminary data.</text>
</comment>
<dbReference type="NCBIfam" id="TIGR01076">
    <property type="entry name" value="sortase_fam"/>
    <property type="match status" value="1"/>
</dbReference>
<dbReference type="AlphaFoldDB" id="A0A0B8QMJ2"/>
<protein>
    <submittedName>
        <fullName evidence="4">Sortase</fullName>
    </submittedName>
</protein>
<feature type="active site" description="Proton donor/acceptor" evidence="2">
    <location>
        <position position="164"/>
    </location>
</feature>
<dbReference type="Pfam" id="PF04203">
    <property type="entry name" value="Sortase"/>
    <property type="match status" value="1"/>
</dbReference>